<evidence type="ECO:0000313" key="1">
    <source>
        <dbReference type="EMBL" id="HGG92255.1"/>
    </source>
</evidence>
<sequence>MAYRYDLRIDQGATLALELECQDDLGQPMDLTGHTAAAQIRYRHSDPDPAAVFTAVLGEEPGLVSLKLPASQSAALSRPFGVWDCELTAPDGTVQRLAEGKVTVSPEVTR</sequence>
<proteinExistence type="predicted"/>
<comment type="caution">
    <text evidence="1">The sequence shown here is derived from an EMBL/GenBank/DDBJ whole genome shotgun (WGS) entry which is preliminary data.</text>
</comment>
<organism evidence="1">
    <name type="scientific">Fundidesulfovibrio putealis</name>
    <dbReference type="NCBI Taxonomy" id="270496"/>
    <lineage>
        <taxon>Bacteria</taxon>
        <taxon>Pseudomonadati</taxon>
        <taxon>Thermodesulfobacteriota</taxon>
        <taxon>Desulfovibrionia</taxon>
        <taxon>Desulfovibrionales</taxon>
        <taxon>Desulfovibrionaceae</taxon>
        <taxon>Fundidesulfovibrio</taxon>
    </lineage>
</organism>
<dbReference type="EMBL" id="DSRP01000336">
    <property type="protein sequence ID" value="HGG92255.1"/>
    <property type="molecule type" value="Genomic_DNA"/>
</dbReference>
<protein>
    <submittedName>
        <fullName evidence="1">Uncharacterized protein</fullName>
    </submittedName>
</protein>
<gene>
    <name evidence="1" type="ORF">ENR59_04810</name>
</gene>
<dbReference type="AlphaFoldDB" id="A0A7C4EKW2"/>
<reference evidence="1" key="1">
    <citation type="journal article" date="2020" name="mSystems">
        <title>Genome- and Community-Level Interaction Insights into Carbon Utilization and Element Cycling Functions of Hydrothermarchaeota in Hydrothermal Sediment.</title>
        <authorList>
            <person name="Zhou Z."/>
            <person name="Liu Y."/>
            <person name="Xu W."/>
            <person name="Pan J."/>
            <person name="Luo Z.H."/>
            <person name="Li M."/>
        </authorList>
    </citation>
    <scope>NUCLEOTIDE SEQUENCE [LARGE SCALE GENOMIC DNA]</scope>
    <source>
        <strain evidence="1">SpSt-413</strain>
    </source>
</reference>
<name>A0A7C4EKW2_9BACT</name>
<accession>A0A7C4EKW2</accession>